<dbReference type="AlphaFoldDB" id="A0A0F9IJ45"/>
<feature type="non-terminal residue" evidence="1">
    <location>
        <position position="1"/>
    </location>
</feature>
<proteinExistence type="predicted"/>
<gene>
    <name evidence="1" type="ORF">LCGC14_1573040</name>
</gene>
<organism evidence="1">
    <name type="scientific">marine sediment metagenome</name>
    <dbReference type="NCBI Taxonomy" id="412755"/>
    <lineage>
        <taxon>unclassified sequences</taxon>
        <taxon>metagenomes</taxon>
        <taxon>ecological metagenomes</taxon>
    </lineage>
</organism>
<accession>A0A0F9IJ45</accession>
<comment type="caution">
    <text evidence="1">The sequence shown here is derived from an EMBL/GenBank/DDBJ whole genome shotgun (WGS) entry which is preliminary data.</text>
</comment>
<name>A0A0F9IJ45_9ZZZZ</name>
<dbReference type="EMBL" id="LAZR01012288">
    <property type="protein sequence ID" value="KKM27621.1"/>
    <property type="molecule type" value="Genomic_DNA"/>
</dbReference>
<reference evidence="1" key="1">
    <citation type="journal article" date="2015" name="Nature">
        <title>Complex archaea that bridge the gap between prokaryotes and eukaryotes.</title>
        <authorList>
            <person name="Spang A."/>
            <person name="Saw J.H."/>
            <person name="Jorgensen S.L."/>
            <person name="Zaremba-Niedzwiedzka K."/>
            <person name="Martijn J."/>
            <person name="Lind A.E."/>
            <person name="van Eijk R."/>
            <person name="Schleper C."/>
            <person name="Guy L."/>
            <person name="Ettema T.J."/>
        </authorList>
    </citation>
    <scope>NUCLEOTIDE SEQUENCE</scope>
</reference>
<sequence>EVIDLDKEDNKGLVSLQGKIEKDGKVLQGHLEGHLRVYELIDSVDKPVDKFWKEDIEKQIERLKSEEFL</sequence>
<protein>
    <submittedName>
        <fullName evidence="1">Uncharacterized protein</fullName>
    </submittedName>
</protein>
<evidence type="ECO:0000313" key="1">
    <source>
        <dbReference type="EMBL" id="KKM27621.1"/>
    </source>
</evidence>